<dbReference type="PANTHER" id="PTHR37915:SF3">
    <property type="match status" value="1"/>
</dbReference>
<evidence type="ECO:0000313" key="3">
    <source>
        <dbReference type="EMBL" id="CAF1219315.1"/>
    </source>
</evidence>
<accession>A0A815D226</accession>
<feature type="coiled-coil region" evidence="1">
    <location>
        <begin position="403"/>
        <end position="469"/>
    </location>
</feature>
<feature type="coiled-coil region" evidence="1">
    <location>
        <begin position="172"/>
        <end position="307"/>
    </location>
</feature>
<feature type="region of interest" description="Disordered" evidence="2">
    <location>
        <begin position="1019"/>
        <end position="1040"/>
    </location>
</feature>
<dbReference type="Proteomes" id="UP000663852">
    <property type="component" value="Unassembled WGS sequence"/>
</dbReference>
<feature type="compositionally biased region" description="Polar residues" evidence="2">
    <location>
        <begin position="1161"/>
        <end position="1171"/>
    </location>
</feature>
<keyword evidence="1" id="KW-0175">Coiled coil</keyword>
<feature type="compositionally biased region" description="Basic and acidic residues" evidence="2">
    <location>
        <begin position="524"/>
        <end position="543"/>
    </location>
</feature>
<sequence>MSYRYHDDSDDDELNRYERDPGREVVEKNMRNHLQRIADHTKDELSKVLKRVDTTLNNYEYSVQSALNQHGGAQGNKSSVEHLADISELESLLNDSIAKQKYKQRLTVFIVGQTELATEKASLLQQIEQFFSEQKQSFSGSEFNTYDVKNEAQDEVDIALRSFDVKDCFQHVKQLGNRLNELNDDIVTYLIQNAAAKHQAKGKKKLAQATKETRDQLSALQQKLESINNEMINKDSKIEALEKANETLQRDLKSKTDYLKQVQEEAVQQNLEIKARNKNITELEVTIQQLRQQIEDLNNTITTMQQAPPPEPVIIKEPSIPKTDNASQTDEEASPITVERQTQTLPQPVETPARSQPIPIDADLPDLNVFFNVPDGIDLNNVLTDNATDAFVNLRKFAVIRVNNLLQEQLEMQKLKNDEELENLKQEFEDYRVAQEKEYEALIEKAERAHDLQMKAEKALSHLESLLAEQEQVKHVLMHQQSQTDVEENVHEILSTPENSIPIIEVSNEQTDSESDNIDEETDKEERSLSREKYVSFIEERKNQLGHRTHQPEPSPSRRTSLREGGPFLSLDTNSGSLRRRLSNASYNKNSRQGTLLEVEPTSRYDHEQQTSTVTSRRSSKRLPTLASQMIQADEGKLPFYHLYELIYRFRQWIIRLLEQNNFLTLADRLLMIKPLTSDDHYSPETFLDNAERSLKDTRKILQSCLSLLISSIQEYEMKEKENLKELSTQPTREHSMIDEQQKLLLEQKDAMIIDLSTKYEQLTNAFHEMNTKREEEISQNERFIVDQQKLIQNLQQQVIRLQKRLSKIEAEGIVEPGIMFTRLDAQRNEQTLQQALHKGKVLETTYNELNEAMEDYVNLPSQQLANLVKRYMHFRRANEIEDRIQNEFADGNTRDVLEKMELLYERRSDEIRKRISDARQQRSHLAQILTEKFDDLEDENSIFLIRPVYSYQGRAAVQSYMKQEKRRCEAVSNDNPMKTTPHPTRQSQHPNKQHEQNQYTRTPMSSYRVSDEEERFFNINQSVVPQRTSPTRQQNDSNEAQQFTVQLADLPRLQEYDIQRTLMPMSHVSTQLLSAYTNDSIDPCVPSLNLRSYLALSRPCVGNIRSGKTNEVIHTVSREAHSSVSGKRLVTDARTPVNSVSGDLRRSSPQLPPIKRTLPSGISNEIPSPT</sequence>
<dbReference type="EMBL" id="CAJNOR010001914">
    <property type="protein sequence ID" value="CAF1219315.1"/>
    <property type="molecule type" value="Genomic_DNA"/>
</dbReference>
<organism evidence="4 6">
    <name type="scientific">Adineta ricciae</name>
    <name type="common">Rotifer</name>
    <dbReference type="NCBI Taxonomy" id="249248"/>
    <lineage>
        <taxon>Eukaryota</taxon>
        <taxon>Metazoa</taxon>
        <taxon>Spiralia</taxon>
        <taxon>Gnathifera</taxon>
        <taxon>Rotifera</taxon>
        <taxon>Eurotatoria</taxon>
        <taxon>Bdelloidea</taxon>
        <taxon>Adinetida</taxon>
        <taxon>Adinetidae</taxon>
        <taxon>Adineta</taxon>
    </lineage>
</organism>
<feature type="region of interest" description="Disordered" evidence="2">
    <location>
        <begin position="317"/>
        <end position="356"/>
    </location>
</feature>
<protein>
    <submittedName>
        <fullName evidence="4">Uncharacterized protein</fullName>
    </submittedName>
</protein>
<proteinExistence type="predicted"/>
<feature type="region of interest" description="Disordered" evidence="2">
    <location>
        <begin position="1125"/>
        <end position="1171"/>
    </location>
</feature>
<feature type="compositionally biased region" description="Polar residues" evidence="2">
    <location>
        <begin position="973"/>
        <end position="1003"/>
    </location>
</feature>
<name>A0A815D226_ADIRI</name>
<gene>
    <name evidence="4" type="ORF">EDS130_LOCUS30320</name>
    <name evidence="3" type="ORF">XAT740_LOCUS24619</name>
</gene>
<feature type="compositionally biased region" description="Acidic residues" evidence="2">
    <location>
        <begin position="511"/>
        <end position="523"/>
    </location>
</feature>
<dbReference type="PANTHER" id="PTHR37915">
    <property type="match status" value="1"/>
</dbReference>
<dbReference type="AlphaFoldDB" id="A0A815D226"/>
<evidence type="ECO:0000313" key="6">
    <source>
        <dbReference type="Proteomes" id="UP000663852"/>
    </source>
</evidence>
<feature type="region of interest" description="Disordered" evidence="2">
    <location>
        <begin position="601"/>
        <end position="620"/>
    </location>
</feature>
<evidence type="ECO:0000256" key="2">
    <source>
        <dbReference type="SAM" id="MobiDB-lite"/>
    </source>
</evidence>
<evidence type="ECO:0000313" key="5">
    <source>
        <dbReference type="Proteomes" id="UP000663828"/>
    </source>
</evidence>
<dbReference type="OrthoDB" id="10037468at2759"/>
<feature type="region of interest" description="Disordered" evidence="2">
    <location>
        <begin position="967"/>
        <end position="1003"/>
    </location>
</feature>
<dbReference type="EMBL" id="CAJNOJ010000211">
    <property type="protein sequence ID" value="CAF1295539.1"/>
    <property type="molecule type" value="Genomic_DNA"/>
</dbReference>
<reference evidence="4" key="1">
    <citation type="submission" date="2021-02" db="EMBL/GenBank/DDBJ databases">
        <authorList>
            <person name="Nowell W R."/>
        </authorList>
    </citation>
    <scope>NUCLEOTIDE SEQUENCE</scope>
</reference>
<feature type="region of interest" description="Disordered" evidence="2">
    <location>
        <begin position="496"/>
        <end position="575"/>
    </location>
</feature>
<keyword evidence="5" id="KW-1185">Reference proteome</keyword>
<evidence type="ECO:0000256" key="1">
    <source>
        <dbReference type="SAM" id="Coils"/>
    </source>
</evidence>
<feature type="coiled-coil region" evidence="1">
    <location>
        <begin position="785"/>
        <end position="812"/>
    </location>
</feature>
<evidence type="ECO:0000313" key="4">
    <source>
        <dbReference type="EMBL" id="CAF1295539.1"/>
    </source>
</evidence>
<dbReference type="Proteomes" id="UP000663828">
    <property type="component" value="Unassembled WGS sequence"/>
</dbReference>
<feature type="region of interest" description="Disordered" evidence="2">
    <location>
        <begin position="1"/>
        <end position="22"/>
    </location>
</feature>
<comment type="caution">
    <text evidence="4">The sequence shown here is derived from an EMBL/GenBank/DDBJ whole genome shotgun (WGS) entry which is preliminary data.</text>
</comment>